<feature type="domain" description="Tryptophan synthase beta chain-like PALP" evidence="6">
    <location>
        <begin position="7"/>
        <end position="296"/>
    </location>
</feature>
<dbReference type="Gene3D" id="3.40.50.1100">
    <property type="match status" value="2"/>
</dbReference>
<dbReference type="KEGG" id="pdo:PSDT_1514"/>
<organism evidence="7 8">
    <name type="scientific">Parascardovia denticolens DSM 10105 = JCM 12538</name>
    <dbReference type="NCBI Taxonomy" id="864564"/>
    <lineage>
        <taxon>Bacteria</taxon>
        <taxon>Bacillati</taxon>
        <taxon>Actinomycetota</taxon>
        <taxon>Actinomycetes</taxon>
        <taxon>Bifidobacteriales</taxon>
        <taxon>Bifidobacteriaceae</taxon>
        <taxon>Parascardovia</taxon>
    </lineage>
</organism>
<dbReference type="HOGENOM" id="CLU_021018_1_0_11"/>
<dbReference type="Pfam" id="PF00291">
    <property type="entry name" value="PALP"/>
    <property type="match status" value="1"/>
</dbReference>
<dbReference type="InterPro" id="IPR005856">
    <property type="entry name" value="Cys_synth"/>
</dbReference>
<sequence>MKINTSITQLIGNTPLLELTHLEKDKGLKASVYAKVEAFNLTGSTKDRAALFMVEAAEREGKLKPGSTIIEPTSGNTGIALSAIGTAKGYRVIIVMPDTMSVERQRLMKAYGAELVLTPGAQGISGSIKKAAEMLDEIDGSFMPNQFANQANPQAHYKTTGPEIWSDTDGQVDILVAGVGTGGTISGAGRYLKEQNPQVRVVAVEPDASAVLSGDKPGAHKIQGIGTGFVPEALDTSVYDQVVRVTNEDAFATGAELGRKEGILAGISSGAALKVALDLAAGPANEGKKIVVVLPDSGDRYLSTALFAG</sequence>
<dbReference type="InterPro" id="IPR050214">
    <property type="entry name" value="Cys_Synth/Cystath_Beta-Synth"/>
</dbReference>
<comment type="cofactor">
    <cofactor evidence="1 4">
        <name>pyridoxal 5'-phosphate</name>
        <dbReference type="ChEBI" id="CHEBI:597326"/>
    </cofactor>
</comment>
<evidence type="ECO:0000256" key="1">
    <source>
        <dbReference type="ARBA" id="ARBA00001933"/>
    </source>
</evidence>
<reference evidence="7 8" key="1">
    <citation type="submission" date="2010-12" db="EMBL/GenBank/DDBJ databases">
        <authorList>
            <person name="Muzny D."/>
            <person name="Qin X."/>
            <person name="Buhay C."/>
            <person name="Dugan-Rocha S."/>
            <person name="Ding Y."/>
            <person name="Chen G."/>
            <person name="Hawes A."/>
            <person name="Holder M."/>
            <person name="Jhangiani S."/>
            <person name="Johnson A."/>
            <person name="Khan Z."/>
            <person name="Li Z."/>
            <person name="Liu W."/>
            <person name="Liu X."/>
            <person name="Perez L."/>
            <person name="Shen H."/>
            <person name="Wang Q."/>
            <person name="Watt J."/>
            <person name="Xi L."/>
            <person name="Xin Y."/>
            <person name="Zhou J."/>
            <person name="Deng J."/>
            <person name="Jiang H."/>
            <person name="Liu Y."/>
            <person name="Qu J."/>
            <person name="Song X.-Z."/>
            <person name="Zhang L."/>
            <person name="Villasana D."/>
            <person name="Johnson A."/>
            <person name="Liu J."/>
            <person name="Liyanage D."/>
            <person name="Lorensuhewa L."/>
            <person name="Robinson T."/>
            <person name="Song A."/>
            <person name="Song B.-B."/>
            <person name="Dinh H."/>
            <person name="Thornton R."/>
            <person name="Coyle M."/>
            <person name="Francisco L."/>
            <person name="Jackson L."/>
            <person name="Javaid M."/>
            <person name="Korchina V."/>
            <person name="Kovar C."/>
            <person name="Mata R."/>
            <person name="Mathew T."/>
            <person name="Ngo R."/>
            <person name="Nguyen L."/>
            <person name="Nguyen N."/>
            <person name="Okwuonu G."/>
            <person name="Ongeri F."/>
            <person name="Pham C."/>
            <person name="Simmons D."/>
            <person name="Wilczek-Boney K."/>
            <person name="Hale W."/>
            <person name="Jakkamsetti A."/>
            <person name="Pham P."/>
            <person name="Ruth R."/>
            <person name="San Lucas F."/>
            <person name="Warren J."/>
            <person name="Zhang J."/>
            <person name="Zhao Z."/>
            <person name="Zhou C."/>
            <person name="Zhu D."/>
            <person name="Lee S."/>
            <person name="Bess C."/>
            <person name="Blankenburg K."/>
            <person name="Forbes L."/>
            <person name="Fu Q."/>
            <person name="Gubbala S."/>
            <person name="Hirani K."/>
            <person name="Jayaseelan J.C."/>
            <person name="Lara F."/>
            <person name="Munidasa M."/>
            <person name="Palculict T."/>
            <person name="Patil S."/>
            <person name="Pu L.-L."/>
            <person name="Saada N."/>
            <person name="Tang L."/>
            <person name="Weissenberger G."/>
            <person name="Zhu Y."/>
            <person name="Hemphill L."/>
            <person name="Shang Y."/>
            <person name="Youmans B."/>
            <person name="Ayvaz T."/>
            <person name="Ross M."/>
            <person name="Santibanez J."/>
            <person name="Aqrawi P."/>
            <person name="Gross S."/>
            <person name="Joshi V."/>
            <person name="Fowler G."/>
            <person name="Nazareth L."/>
            <person name="Reid J."/>
            <person name="Worley K."/>
            <person name="Petrosino J."/>
            <person name="Highlander S."/>
            <person name="Gibbs R."/>
        </authorList>
    </citation>
    <scope>NUCLEOTIDE SEQUENCE [LARGE SCALE GENOMIC DNA]</scope>
    <source>
        <strain evidence="7 8">DSM 10105</strain>
    </source>
</reference>
<dbReference type="GO" id="GO:0006535">
    <property type="term" value="P:cysteine biosynthetic process from serine"/>
    <property type="evidence" value="ECO:0007669"/>
    <property type="project" value="InterPro"/>
</dbReference>
<feature type="binding site" evidence="4">
    <location>
        <begin position="180"/>
        <end position="184"/>
    </location>
    <ligand>
        <name>pyridoxal 5'-phosphate</name>
        <dbReference type="ChEBI" id="CHEBI:597326"/>
    </ligand>
</feature>
<dbReference type="InterPro" id="IPR036052">
    <property type="entry name" value="TrpB-like_PALP_sf"/>
</dbReference>
<dbReference type="SUPFAM" id="SSF53686">
    <property type="entry name" value="Tryptophan synthase beta subunit-like PLP-dependent enzymes"/>
    <property type="match status" value="1"/>
</dbReference>
<dbReference type="FunFam" id="3.40.50.1100:FF:000118">
    <property type="entry name" value="Related to CYS4-cystathionine beta-synthase"/>
    <property type="match status" value="1"/>
</dbReference>
<proteinExistence type="inferred from homology"/>
<feature type="binding site" evidence="4">
    <location>
        <position position="76"/>
    </location>
    <ligand>
        <name>pyridoxal 5'-phosphate</name>
        <dbReference type="ChEBI" id="CHEBI:597326"/>
    </ligand>
</feature>
<dbReference type="Proteomes" id="UP000004946">
    <property type="component" value="Chromosome"/>
</dbReference>
<accession>E6JYP3</accession>
<evidence type="ECO:0000313" key="7">
    <source>
        <dbReference type="EMBL" id="EFT83054.1"/>
    </source>
</evidence>
<evidence type="ECO:0000259" key="6">
    <source>
        <dbReference type="Pfam" id="PF00291"/>
    </source>
</evidence>
<dbReference type="InterPro" id="IPR005859">
    <property type="entry name" value="CysK"/>
</dbReference>
<evidence type="ECO:0000256" key="3">
    <source>
        <dbReference type="ARBA" id="ARBA00022898"/>
    </source>
</evidence>
<comment type="caution">
    <text evidence="7">The sequence shown here is derived from an EMBL/GenBank/DDBJ whole genome shotgun (WGS) entry which is preliminary data.</text>
</comment>
<dbReference type="RefSeq" id="WP_006288496.1">
    <property type="nucleotide sequence ID" value="NZ_AP012333.1"/>
</dbReference>
<dbReference type="PANTHER" id="PTHR10314">
    <property type="entry name" value="CYSTATHIONINE BETA-SYNTHASE"/>
    <property type="match status" value="1"/>
</dbReference>
<name>E6JYP3_PARDN</name>
<evidence type="ECO:0000313" key="8">
    <source>
        <dbReference type="Proteomes" id="UP000004946"/>
    </source>
</evidence>
<evidence type="ECO:0000256" key="4">
    <source>
        <dbReference type="PIRSR" id="PIRSR605856-50"/>
    </source>
</evidence>
<protein>
    <submittedName>
        <fullName evidence="7">Cysteine synthase A</fullName>
        <ecNumber evidence="7">2.5.1.47</ecNumber>
    </submittedName>
</protein>
<feature type="binding site" evidence="4">
    <location>
        <position position="268"/>
    </location>
    <ligand>
        <name>pyridoxal 5'-phosphate</name>
        <dbReference type="ChEBI" id="CHEBI:597326"/>
    </ligand>
</feature>
<dbReference type="AlphaFoldDB" id="E6JYP3"/>
<keyword evidence="7" id="KW-0808">Transferase</keyword>
<dbReference type="PATRIC" id="fig|864564.6.peg.1660"/>
<gene>
    <name evidence="7" type="primary">cysK</name>
    <name evidence="7" type="ORF">HMPREF0620_0059</name>
</gene>
<keyword evidence="8" id="KW-1185">Reference proteome</keyword>
<dbReference type="InterPro" id="IPR001926">
    <property type="entry name" value="TrpB-like_PALP"/>
</dbReference>
<comment type="similarity">
    <text evidence="2">Belongs to the cysteine synthase/cystathionine beta-synthase family.</text>
</comment>
<dbReference type="CDD" id="cd01561">
    <property type="entry name" value="CBS_like"/>
    <property type="match status" value="1"/>
</dbReference>
<dbReference type="GO" id="GO:0004124">
    <property type="term" value="F:cysteine synthase activity"/>
    <property type="evidence" value="ECO:0007669"/>
    <property type="project" value="UniProtKB-EC"/>
</dbReference>
<dbReference type="EC" id="2.5.1.47" evidence="7"/>
<feature type="modified residue" description="N6-(pyridoxal phosphate)lysine" evidence="5">
    <location>
        <position position="46"/>
    </location>
</feature>
<keyword evidence="3 4" id="KW-0663">Pyridoxal phosphate</keyword>
<dbReference type="NCBIfam" id="TIGR01139">
    <property type="entry name" value="cysK"/>
    <property type="match status" value="1"/>
</dbReference>
<dbReference type="EMBL" id="AEON01000001">
    <property type="protein sequence ID" value="EFT83054.1"/>
    <property type="molecule type" value="Genomic_DNA"/>
</dbReference>
<evidence type="ECO:0000256" key="2">
    <source>
        <dbReference type="ARBA" id="ARBA00007103"/>
    </source>
</evidence>
<dbReference type="NCBIfam" id="TIGR01136">
    <property type="entry name" value="cysKM"/>
    <property type="match status" value="1"/>
</dbReference>
<evidence type="ECO:0000256" key="5">
    <source>
        <dbReference type="PIRSR" id="PIRSR605856-51"/>
    </source>
</evidence>
<dbReference type="FunFam" id="3.40.50.1100:FF:000003">
    <property type="entry name" value="Cystathionine beta-synthase"/>
    <property type="match status" value="1"/>
</dbReference>
<dbReference type="eggNOG" id="COG0031">
    <property type="taxonomic scope" value="Bacteria"/>
</dbReference>